<organism evidence="3 4">
    <name type="scientific">Bicyclus anynana</name>
    <name type="common">Squinting bush brown butterfly</name>
    <dbReference type="NCBI Taxonomy" id="110368"/>
    <lineage>
        <taxon>Eukaryota</taxon>
        <taxon>Metazoa</taxon>
        <taxon>Ecdysozoa</taxon>
        <taxon>Arthropoda</taxon>
        <taxon>Hexapoda</taxon>
        <taxon>Insecta</taxon>
        <taxon>Pterygota</taxon>
        <taxon>Neoptera</taxon>
        <taxon>Endopterygota</taxon>
        <taxon>Lepidoptera</taxon>
        <taxon>Glossata</taxon>
        <taxon>Ditrysia</taxon>
        <taxon>Papilionoidea</taxon>
        <taxon>Nymphalidae</taxon>
        <taxon>Satyrinae</taxon>
        <taxon>Satyrini</taxon>
        <taxon>Mycalesina</taxon>
        <taxon>Bicyclus</taxon>
    </lineage>
</organism>
<feature type="region of interest" description="Disordered" evidence="1">
    <location>
        <begin position="1"/>
        <end position="53"/>
    </location>
</feature>
<feature type="region of interest" description="Disordered" evidence="1">
    <location>
        <begin position="68"/>
        <end position="96"/>
    </location>
</feature>
<dbReference type="InterPro" id="IPR029526">
    <property type="entry name" value="PGBD"/>
</dbReference>
<evidence type="ECO:0000313" key="3">
    <source>
        <dbReference type="Proteomes" id="UP001652582"/>
    </source>
</evidence>
<feature type="domain" description="PiggyBac transposable element-derived protein" evidence="2">
    <location>
        <begin position="130"/>
        <end position="310"/>
    </location>
</feature>
<name>A0A6J1NDJ7_BICAN</name>
<feature type="compositionally biased region" description="Acidic residues" evidence="1">
    <location>
        <begin position="21"/>
        <end position="35"/>
    </location>
</feature>
<dbReference type="Pfam" id="PF13843">
    <property type="entry name" value="DDE_Tnp_1_7"/>
    <property type="match status" value="1"/>
</dbReference>
<protein>
    <submittedName>
        <fullName evidence="4">PiggyBac transposable element-derived protein 4-like</fullName>
    </submittedName>
</protein>
<dbReference type="GeneID" id="112049448"/>
<dbReference type="KEGG" id="bany:112049448"/>
<accession>A0A6J1NDJ7</accession>
<dbReference type="RefSeq" id="XP_023943092.1">
    <property type="nucleotide sequence ID" value="XM_024087324.2"/>
</dbReference>
<dbReference type="AlphaFoldDB" id="A0A6J1NDJ7"/>
<evidence type="ECO:0000259" key="2">
    <source>
        <dbReference type="Pfam" id="PF13843"/>
    </source>
</evidence>
<dbReference type="Proteomes" id="UP001652582">
    <property type="component" value="Chromosome 12"/>
</dbReference>
<reference evidence="4" key="1">
    <citation type="submission" date="2025-08" db="UniProtKB">
        <authorList>
            <consortium name="RefSeq"/>
        </authorList>
    </citation>
    <scope>IDENTIFICATION</scope>
</reference>
<dbReference type="OrthoDB" id="122438at2759"/>
<gene>
    <name evidence="4" type="primary">LOC112049448</name>
</gene>
<keyword evidence="3" id="KW-1185">Reference proteome</keyword>
<sequence>MSSRHNRLRDDQIVNYLLTGEDSEDGMDSGDDDVIDPNFEPFENVMSDDDADTAGIDLNSIINELEDSETIPQPPDPVPDQQATTSGSNSRKNKSKRELQWKLKNLILNDQQVKFSGNSTLPSDLLELDTPIQFFLHLFPKEIMHLIAEQTNLYIIQKNPNQSFSVTESDIQKFIGIVFLMSLIKLPRVTSHWNTNIGTSLIYETMPKNKFEKIRQYIHFNDNSNMPQRNAPDADRLYKIRPIVAKLNESFGKIIKEEYLCVDEQICSTKARNTMKRYNPKKPHKWGYKIYVLCGVTGFAYKFEIETGAENIVLPGDNYFTSLSLLEHLAKEGILSLGTQ</sequence>
<evidence type="ECO:0000313" key="4">
    <source>
        <dbReference type="RefSeq" id="XP_023943092.1"/>
    </source>
</evidence>
<evidence type="ECO:0000256" key="1">
    <source>
        <dbReference type="SAM" id="MobiDB-lite"/>
    </source>
</evidence>
<dbReference type="PANTHER" id="PTHR47272:SF1">
    <property type="entry name" value="PIGGYBAC TRANSPOSABLE ELEMENT-DERIVED PROTEIN 3-LIKE"/>
    <property type="match status" value="1"/>
</dbReference>
<proteinExistence type="predicted"/>
<dbReference type="PANTHER" id="PTHR47272">
    <property type="entry name" value="DDE_TNP_1_7 DOMAIN-CONTAINING PROTEIN"/>
    <property type="match status" value="1"/>
</dbReference>